<feature type="transmembrane region" description="Helical" evidence="1">
    <location>
        <begin position="163"/>
        <end position="184"/>
    </location>
</feature>
<feature type="domain" description="VTT" evidence="2">
    <location>
        <begin position="33"/>
        <end position="150"/>
    </location>
</feature>
<keyword evidence="1" id="KW-0472">Membrane</keyword>
<dbReference type="InterPro" id="IPR051311">
    <property type="entry name" value="DedA_domain"/>
</dbReference>
<gene>
    <name evidence="3" type="ORF">A3A43_00175</name>
</gene>
<dbReference type="InterPro" id="IPR032816">
    <property type="entry name" value="VTT_dom"/>
</dbReference>
<comment type="caution">
    <text evidence="3">The sequence shown here is derived from an EMBL/GenBank/DDBJ whole genome shotgun (WGS) entry which is preliminary data.</text>
</comment>
<dbReference type="Proteomes" id="UP000178495">
    <property type="component" value="Unassembled WGS sequence"/>
</dbReference>
<feature type="transmembrane region" description="Helical" evidence="1">
    <location>
        <begin position="131"/>
        <end position="151"/>
    </location>
</feature>
<dbReference type="Pfam" id="PF09335">
    <property type="entry name" value="VTT_dom"/>
    <property type="match status" value="1"/>
</dbReference>
<evidence type="ECO:0000259" key="2">
    <source>
        <dbReference type="Pfam" id="PF09335"/>
    </source>
</evidence>
<proteinExistence type="predicted"/>
<evidence type="ECO:0000256" key="1">
    <source>
        <dbReference type="SAM" id="Phobius"/>
    </source>
</evidence>
<sequence length="207" mass="22971">MEAQLLVERLAVFGYPLMFIGMVVEGPMVTAAAAFAASLGYFNVALVFLLSILGDVLPDVCYYTLGYFGHHAVIRRLVRLLRIREDRLDKARGFLSRHQLKGLALFKYVPFLAVTGLILTGTNKMPFKKFVLADTLIGIPNTLVFLGLGYFSGQAFAEAVRRVQHTELIFGVAVVFAALLYLLYRSVVRRITARLEKEAGLIQNGTP</sequence>
<dbReference type="GO" id="GO:0005886">
    <property type="term" value="C:plasma membrane"/>
    <property type="evidence" value="ECO:0007669"/>
    <property type="project" value="TreeGrafter"/>
</dbReference>
<feature type="transmembrane region" description="Helical" evidence="1">
    <location>
        <begin position="6"/>
        <end position="24"/>
    </location>
</feature>
<keyword evidence="1" id="KW-1133">Transmembrane helix</keyword>
<evidence type="ECO:0000313" key="4">
    <source>
        <dbReference type="Proteomes" id="UP000178495"/>
    </source>
</evidence>
<evidence type="ECO:0000313" key="3">
    <source>
        <dbReference type="EMBL" id="OGZ01267.1"/>
    </source>
</evidence>
<protein>
    <recommendedName>
        <fullName evidence="2">VTT domain-containing protein</fullName>
    </recommendedName>
</protein>
<reference evidence="3 4" key="1">
    <citation type="journal article" date="2016" name="Nat. Commun.">
        <title>Thousands of microbial genomes shed light on interconnected biogeochemical processes in an aquifer system.</title>
        <authorList>
            <person name="Anantharaman K."/>
            <person name="Brown C.T."/>
            <person name="Hug L.A."/>
            <person name="Sharon I."/>
            <person name="Castelle C.J."/>
            <person name="Probst A.J."/>
            <person name="Thomas B.C."/>
            <person name="Singh A."/>
            <person name="Wilkins M.J."/>
            <person name="Karaoz U."/>
            <person name="Brodie E.L."/>
            <person name="Williams K.H."/>
            <person name="Hubbard S.S."/>
            <person name="Banfield J.F."/>
        </authorList>
    </citation>
    <scope>NUCLEOTIDE SEQUENCE [LARGE SCALE GENOMIC DNA]</scope>
</reference>
<dbReference type="AlphaFoldDB" id="A0A1G2CJ40"/>
<dbReference type="PANTHER" id="PTHR42709">
    <property type="entry name" value="ALKALINE PHOSPHATASE LIKE PROTEIN"/>
    <property type="match status" value="1"/>
</dbReference>
<name>A0A1G2CJ40_9BACT</name>
<feature type="transmembrane region" description="Helical" evidence="1">
    <location>
        <begin position="102"/>
        <end position="119"/>
    </location>
</feature>
<accession>A0A1G2CJ40</accession>
<dbReference type="STRING" id="1798652.A3A43_00175"/>
<dbReference type="EMBL" id="MHLC01000016">
    <property type="protein sequence ID" value="OGZ01267.1"/>
    <property type="molecule type" value="Genomic_DNA"/>
</dbReference>
<organism evidence="3 4">
    <name type="scientific">Candidatus Liptonbacteria bacterium RIFCSPLOWO2_01_FULL_56_20</name>
    <dbReference type="NCBI Taxonomy" id="1798652"/>
    <lineage>
        <taxon>Bacteria</taxon>
        <taxon>Candidatus Liptoniibacteriota</taxon>
    </lineage>
</organism>
<keyword evidence="1" id="KW-0812">Transmembrane</keyword>
<dbReference type="PANTHER" id="PTHR42709:SF2">
    <property type="entry name" value="INNER MEMBRANE PROTEIN YOHD"/>
    <property type="match status" value="1"/>
</dbReference>